<dbReference type="InterPro" id="IPR052893">
    <property type="entry name" value="TCS_response_regulator"/>
</dbReference>
<evidence type="ECO:0000313" key="4">
    <source>
        <dbReference type="Proteomes" id="UP001523550"/>
    </source>
</evidence>
<dbReference type="InterPro" id="IPR001789">
    <property type="entry name" value="Sig_transdc_resp-reg_receiver"/>
</dbReference>
<feature type="modified residue" description="4-aspartylphosphate" evidence="1">
    <location>
        <position position="71"/>
    </location>
</feature>
<dbReference type="RefSeq" id="WP_253443727.1">
    <property type="nucleotide sequence ID" value="NZ_JALJYF010000001.1"/>
</dbReference>
<feature type="domain" description="Response regulatory" evidence="2">
    <location>
        <begin position="11"/>
        <end position="138"/>
    </location>
</feature>
<organism evidence="3 4">
    <name type="scientific">Natronospira proteinivora</name>
    <dbReference type="NCBI Taxonomy" id="1807133"/>
    <lineage>
        <taxon>Bacteria</taxon>
        <taxon>Pseudomonadati</taxon>
        <taxon>Pseudomonadota</taxon>
        <taxon>Gammaproteobacteria</taxon>
        <taxon>Natronospirales</taxon>
        <taxon>Natronospiraceae</taxon>
        <taxon>Natronospira</taxon>
    </lineage>
</organism>
<evidence type="ECO:0000259" key="2">
    <source>
        <dbReference type="PROSITE" id="PS50110"/>
    </source>
</evidence>
<dbReference type="PANTHER" id="PTHR44520">
    <property type="entry name" value="RESPONSE REGULATOR RCP1-RELATED"/>
    <property type="match status" value="1"/>
</dbReference>
<keyword evidence="1" id="KW-0597">Phosphoprotein</keyword>
<dbReference type="Pfam" id="PF00072">
    <property type="entry name" value="Response_reg"/>
    <property type="match status" value="1"/>
</dbReference>
<dbReference type="Proteomes" id="UP001523550">
    <property type="component" value="Unassembled WGS sequence"/>
</dbReference>
<dbReference type="InterPro" id="IPR011006">
    <property type="entry name" value="CheY-like_superfamily"/>
</dbReference>
<protein>
    <submittedName>
        <fullName evidence="3">Two-component system response regulator</fullName>
    </submittedName>
</protein>
<dbReference type="PANTHER" id="PTHR44520:SF1">
    <property type="entry name" value="TWO-COMPONENT SYSTEM REGULATORY PROTEIN"/>
    <property type="match status" value="1"/>
</dbReference>
<comment type="caution">
    <text evidence="3">The sequence shown here is derived from an EMBL/GenBank/DDBJ whole genome shotgun (WGS) entry which is preliminary data.</text>
</comment>
<dbReference type="EMBL" id="JALJYF010000001">
    <property type="protein sequence ID" value="MCP1726067.1"/>
    <property type="molecule type" value="Genomic_DNA"/>
</dbReference>
<keyword evidence="4" id="KW-1185">Reference proteome</keyword>
<reference evidence="3 4" key="1">
    <citation type="submission" date="2022-03" db="EMBL/GenBank/DDBJ databases">
        <title>Genomic Encyclopedia of Type Strains, Phase III (KMG-III): the genomes of soil and plant-associated and newly described type strains.</title>
        <authorList>
            <person name="Whitman W."/>
        </authorList>
    </citation>
    <scope>NUCLEOTIDE SEQUENCE [LARGE SCALE GENOMIC DNA]</scope>
    <source>
        <strain evidence="3 4">BSker1</strain>
    </source>
</reference>
<accession>A0ABT1G7W5</accession>
<name>A0ABT1G7W5_9GAMM</name>
<gene>
    <name evidence="3" type="ORF">J2T60_000032</name>
</gene>
<dbReference type="Gene3D" id="3.40.50.2300">
    <property type="match status" value="1"/>
</dbReference>
<evidence type="ECO:0000256" key="1">
    <source>
        <dbReference type="PROSITE-ProRule" id="PRU00169"/>
    </source>
</evidence>
<dbReference type="CDD" id="cd17557">
    <property type="entry name" value="REC_Rcp-like"/>
    <property type="match status" value="1"/>
</dbReference>
<dbReference type="SMART" id="SM00448">
    <property type="entry name" value="REC"/>
    <property type="match status" value="1"/>
</dbReference>
<dbReference type="SUPFAM" id="SSF52172">
    <property type="entry name" value="CheY-like"/>
    <property type="match status" value="1"/>
</dbReference>
<proteinExistence type="predicted"/>
<sequence>MAGRSEILDNPILLVEDSPDDVELTIRALRRNKVENEILVAEDGQKALEILGIATEGGVVIDPLPALVLLDIQLPKLDGHQVLRRIRADERTRFLPVVVLTSSVEERDRAEAYSLGVNSYVQKPIHSEVFTEAVGRLGLYWLVDNKAF</sequence>
<dbReference type="PROSITE" id="PS50110">
    <property type="entry name" value="RESPONSE_REGULATORY"/>
    <property type="match status" value="1"/>
</dbReference>
<evidence type="ECO:0000313" key="3">
    <source>
        <dbReference type="EMBL" id="MCP1726067.1"/>
    </source>
</evidence>